<evidence type="ECO:0000256" key="6">
    <source>
        <dbReference type="SAM" id="Phobius"/>
    </source>
</evidence>
<dbReference type="Pfam" id="PF04138">
    <property type="entry name" value="GtrA_DPMS_TM"/>
    <property type="match status" value="1"/>
</dbReference>
<organism evidence="8 9">
    <name type="scientific">Pseudonocardia humida</name>
    <dbReference type="NCBI Taxonomy" id="2800819"/>
    <lineage>
        <taxon>Bacteria</taxon>
        <taxon>Bacillati</taxon>
        <taxon>Actinomycetota</taxon>
        <taxon>Actinomycetes</taxon>
        <taxon>Pseudonocardiales</taxon>
        <taxon>Pseudonocardiaceae</taxon>
        <taxon>Pseudonocardia</taxon>
    </lineage>
</organism>
<gene>
    <name evidence="8" type="ORF">KDL28_02415</name>
</gene>
<feature type="transmembrane region" description="Helical" evidence="6">
    <location>
        <begin position="120"/>
        <end position="140"/>
    </location>
</feature>
<proteinExistence type="inferred from homology"/>
<accession>A0ABT0ZT59</accession>
<keyword evidence="5 6" id="KW-0472">Membrane</keyword>
<reference evidence="8" key="1">
    <citation type="submission" date="2021-04" db="EMBL/GenBank/DDBJ databases">
        <title>Pseudonocardia sp. nov., isolated from sandy soil of mangrove forest.</title>
        <authorList>
            <person name="Zan Z."/>
            <person name="Huang R."/>
            <person name="Liu W."/>
        </authorList>
    </citation>
    <scope>NUCLEOTIDE SEQUENCE</scope>
    <source>
        <strain evidence="8">S2-4</strain>
    </source>
</reference>
<evidence type="ECO:0000256" key="5">
    <source>
        <dbReference type="ARBA" id="ARBA00023136"/>
    </source>
</evidence>
<comment type="similarity">
    <text evidence="2">Belongs to the GtrA family.</text>
</comment>
<dbReference type="InterPro" id="IPR007267">
    <property type="entry name" value="GtrA_DPMS_TM"/>
</dbReference>
<dbReference type="Proteomes" id="UP001165283">
    <property type="component" value="Unassembled WGS sequence"/>
</dbReference>
<feature type="transmembrane region" description="Helical" evidence="6">
    <location>
        <begin position="93"/>
        <end position="114"/>
    </location>
</feature>
<dbReference type="RefSeq" id="WP_252435516.1">
    <property type="nucleotide sequence ID" value="NZ_JAGSOV010000008.1"/>
</dbReference>
<dbReference type="EMBL" id="JAGSOV010000008">
    <property type="protein sequence ID" value="MCO1653902.1"/>
    <property type="molecule type" value="Genomic_DNA"/>
</dbReference>
<evidence type="ECO:0000313" key="9">
    <source>
        <dbReference type="Proteomes" id="UP001165283"/>
    </source>
</evidence>
<dbReference type="PANTHER" id="PTHR38459:SF1">
    <property type="entry name" value="PROPHAGE BACTOPRENOL-LINKED GLUCOSE TRANSLOCASE HOMOLOG"/>
    <property type="match status" value="1"/>
</dbReference>
<evidence type="ECO:0000256" key="1">
    <source>
        <dbReference type="ARBA" id="ARBA00004141"/>
    </source>
</evidence>
<dbReference type="InterPro" id="IPR051401">
    <property type="entry name" value="GtrA_CellWall_Glycosyl"/>
</dbReference>
<sequence length="170" mass="18042">MSGTAATGTSGPALPRFRIEHPLLVQVVRYAMLGAAGTGTNALIFLVLRTWLDAVPANLVALVLSTALSTELNRRFTFGGAAVHRWRNAVQSGGTVLFYAFYSSAVLLLLGLFVDSPSPALESLTVAAASLLGGTVRFLVLRQWVFADDTDHETHHALAEDPASSAVAHR</sequence>
<feature type="domain" description="GtrA/DPMS transmembrane" evidence="7">
    <location>
        <begin position="29"/>
        <end position="146"/>
    </location>
</feature>
<keyword evidence="3 6" id="KW-0812">Transmembrane</keyword>
<evidence type="ECO:0000256" key="4">
    <source>
        <dbReference type="ARBA" id="ARBA00022989"/>
    </source>
</evidence>
<evidence type="ECO:0000259" key="7">
    <source>
        <dbReference type="Pfam" id="PF04138"/>
    </source>
</evidence>
<keyword evidence="4 6" id="KW-1133">Transmembrane helix</keyword>
<evidence type="ECO:0000313" key="8">
    <source>
        <dbReference type="EMBL" id="MCO1653902.1"/>
    </source>
</evidence>
<comment type="caution">
    <text evidence="8">The sequence shown here is derived from an EMBL/GenBank/DDBJ whole genome shotgun (WGS) entry which is preliminary data.</text>
</comment>
<name>A0ABT0ZT59_9PSEU</name>
<evidence type="ECO:0000256" key="2">
    <source>
        <dbReference type="ARBA" id="ARBA00009399"/>
    </source>
</evidence>
<keyword evidence="9" id="KW-1185">Reference proteome</keyword>
<comment type="subcellular location">
    <subcellularLocation>
        <location evidence="1">Membrane</location>
        <topology evidence="1">Multi-pass membrane protein</topology>
    </subcellularLocation>
</comment>
<evidence type="ECO:0000256" key="3">
    <source>
        <dbReference type="ARBA" id="ARBA00022692"/>
    </source>
</evidence>
<protein>
    <submittedName>
        <fullName evidence="8">GtrA family protein</fullName>
    </submittedName>
</protein>
<feature type="transmembrane region" description="Helical" evidence="6">
    <location>
        <begin position="27"/>
        <end position="48"/>
    </location>
</feature>
<dbReference type="PANTHER" id="PTHR38459">
    <property type="entry name" value="PROPHAGE BACTOPRENOL-LINKED GLUCOSE TRANSLOCASE HOMOLOG"/>
    <property type="match status" value="1"/>
</dbReference>